<gene>
    <name evidence="2" type="ORF">ACFPIH_13705</name>
</gene>
<evidence type="ECO:0008006" key="4">
    <source>
        <dbReference type="Google" id="ProtNLM"/>
    </source>
</evidence>
<protein>
    <recommendedName>
        <fullName evidence="4">Secreted protein</fullName>
    </recommendedName>
</protein>
<evidence type="ECO:0000256" key="1">
    <source>
        <dbReference type="SAM" id="SignalP"/>
    </source>
</evidence>
<proteinExistence type="predicted"/>
<feature type="signal peptide" evidence="1">
    <location>
        <begin position="1"/>
        <end position="32"/>
    </location>
</feature>
<dbReference type="EMBL" id="JBHSFK010000007">
    <property type="protein sequence ID" value="MFC4500574.1"/>
    <property type="molecule type" value="Genomic_DNA"/>
</dbReference>
<dbReference type="Proteomes" id="UP001595839">
    <property type="component" value="Unassembled WGS sequence"/>
</dbReference>
<accession>A0ABV9AMZ8</accession>
<keyword evidence="1" id="KW-0732">Signal</keyword>
<dbReference type="PROSITE" id="PS51257">
    <property type="entry name" value="PROKAR_LIPOPROTEIN"/>
    <property type="match status" value="1"/>
</dbReference>
<comment type="caution">
    <text evidence="2">The sequence shown here is derived from an EMBL/GenBank/DDBJ whole genome shotgun (WGS) entry which is preliminary data.</text>
</comment>
<keyword evidence="3" id="KW-1185">Reference proteome</keyword>
<name>A0ABV9AMZ8_9ACTN</name>
<feature type="chain" id="PRO_5046674038" description="Secreted protein" evidence="1">
    <location>
        <begin position="33"/>
        <end position="128"/>
    </location>
</feature>
<evidence type="ECO:0000313" key="3">
    <source>
        <dbReference type="Proteomes" id="UP001595839"/>
    </source>
</evidence>
<reference evidence="3" key="1">
    <citation type="journal article" date="2019" name="Int. J. Syst. Evol. Microbiol.">
        <title>The Global Catalogue of Microorganisms (GCM) 10K type strain sequencing project: providing services to taxonomists for standard genome sequencing and annotation.</title>
        <authorList>
            <consortium name="The Broad Institute Genomics Platform"/>
            <consortium name="The Broad Institute Genome Sequencing Center for Infectious Disease"/>
            <person name="Wu L."/>
            <person name="Ma J."/>
        </authorList>
    </citation>
    <scope>NUCLEOTIDE SEQUENCE [LARGE SCALE GENOMIC DNA]</scope>
    <source>
        <strain evidence="3">CGMCC 4.7177</strain>
    </source>
</reference>
<dbReference type="RefSeq" id="WP_381170491.1">
    <property type="nucleotide sequence ID" value="NZ_JBHSFK010000007.1"/>
</dbReference>
<organism evidence="2 3">
    <name type="scientific">Streptomyces vulcanius</name>
    <dbReference type="NCBI Taxonomy" id="1441876"/>
    <lineage>
        <taxon>Bacteria</taxon>
        <taxon>Bacillati</taxon>
        <taxon>Actinomycetota</taxon>
        <taxon>Actinomycetes</taxon>
        <taxon>Kitasatosporales</taxon>
        <taxon>Streptomycetaceae</taxon>
        <taxon>Streptomyces</taxon>
    </lineage>
</organism>
<evidence type="ECO:0000313" key="2">
    <source>
        <dbReference type="EMBL" id="MFC4500574.1"/>
    </source>
</evidence>
<sequence>MAGGVRRRLAAVMAVLTACGILAIAAPATAQAASAPCPGRKVRTVSFPTGSVQVYKSGDWICAVTVQTHPGTRRHMSVSVQARGHRPVLRARKSTRSSPAVRVYAGHRSVLVKGSVGSRSGSSGWFRC</sequence>